<dbReference type="GO" id="GO:0005739">
    <property type="term" value="C:mitochondrion"/>
    <property type="evidence" value="ECO:0007669"/>
    <property type="project" value="UniProtKB-SubCell"/>
</dbReference>
<protein>
    <recommendedName>
        <fullName evidence="7">Enoyl-CoA hydratase domain-containing protein 3, mitochondrial</fullName>
    </recommendedName>
</protein>
<sequence length="165" mass="17729">MMSLNKLPQPVIARVQGVATAAGCQLVASCDLAIASADARFGVSGINVGLFCSTPAVALSRAIQPKHALHMLLTGDLISADTALSYGLLNAVVPPHMLDAETTKLAEKISNKSSFGIRLGKQMFYEQLKYDNLENAYDFATERIICNMQHSDARKGIDGFVNKTK</sequence>
<dbReference type="Gene3D" id="1.10.12.10">
    <property type="entry name" value="Lyase 2-enoyl-coa Hydratase, Chain A, domain 2"/>
    <property type="match status" value="1"/>
</dbReference>
<keyword evidence="4" id="KW-0443">Lipid metabolism</keyword>
<evidence type="ECO:0000256" key="3">
    <source>
        <dbReference type="ARBA" id="ARBA00022946"/>
    </source>
</evidence>
<evidence type="ECO:0000256" key="4">
    <source>
        <dbReference type="ARBA" id="ARBA00023098"/>
    </source>
</evidence>
<evidence type="ECO:0000256" key="5">
    <source>
        <dbReference type="ARBA" id="ARBA00023128"/>
    </source>
</evidence>
<evidence type="ECO:0000256" key="7">
    <source>
        <dbReference type="ARBA" id="ARBA00040545"/>
    </source>
</evidence>
<keyword evidence="9" id="KW-1185">Reference proteome</keyword>
<dbReference type="EMBL" id="JALLBG020000255">
    <property type="protein sequence ID" value="KAL3757670.1"/>
    <property type="molecule type" value="Genomic_DNA"/>
</dbReference>
<name>A0ABD3M0V5_9STRA</name>
<evidence type="ECO:0000256" key="6">
    <source>
        <dbReference type="ARBA" id="ARBA00037410"/>
    </source>
</evidence>
<organism evidence="8 9">
    <name type="scientific">Discostella pseudostelligera</name>
    <dbReference type="NCBI Taxonomy" id="259834"/>
    <lineage>
        <taxon>Eukaryota</taxon>
        <taxon>Sar</taxon>
        <taxon>Stramenopiles</taxon>
        <taxon>Ochrophyta</taxon>
        <taxon>Bacillariophyta</taxon>
        <taxon>Coscinodiscophyceae</taxon>
        <taxon>Thalassiosirophycidae</taxon>
        <taxon>Stephanodiscales</taxon>
        <taxon>Stephanodiscaceae</taxon>
        <taxon>Discostella</taxon>
    </lineage>
</organism>
<accession>A0ABD3M0V5</accession>
<dbReference type="InterPro" id="IPR029045">
    <property type="entry name" value="ClpP/crotonase-like_dom_sf"/>
</dbReference>
<evidence type="ECO:0000256" key="1">
    <source>
        <dbReference type="ARBA" id="ARBA00004173"/>
    </source>
</evidence>
<dbReference type="PROSITE" id="PS51257">
    <property type="entry name" value="PROKAR_LIPOPROTEIN"/>
    <property type="match status" value="1"/>
</dbReference>
<dbReference type="InterPro" id="IPR001753">
    <property type="entry name" value="Enoyl-CoA_hydra/iso"/>
</dbReference>
<keyword evidence="2" id="KW-0276">Fatty acid metabolism</keyword>
<dbReference type="GO" id="GO:0006631">
    <property type="term" value="P:fatty acid metabolic process"/>
    <property type="evidence" value="ECO:0007669"/>
    <property type="project" value="UniProtKB-KW"/>
</dbReference>
<dbReference type="Pfam" id="PF00378">
    <property type="entry name" value="ECH_1"/>
    <property type="match status" value="1"/>
</dbReference>
<evidence type="ECO:0000313" key="8">
    <source>
        <dbReference type="EMBL" id="KAL3757670.1"/>
    </source>
</evidence>
<dbReference type="Proteomes" id="UP001530293">
    <property type="component" value="Unassembled WGS sequence"/>
</dbReference>
<evidence type="ECO:0000313" key="9">
    <source>
        <dbReference type="Proteomes" id="UP001530293"/>
    </source>
</evidence>
<dbReference type="AlphaFoldDB" id="A0ABD3M0V5"/>
<keyword evidence="3" id="KW-0809">Transit peptide</keyword>
<dbReference type="CDD" id="cd06558">
    <property type="entry name" value="crotonase-like"/>
    <property type="match status" value="1"/>
</dbReference>
<comment type="function">
    <text evidence="6">May play a role in fatty acid biosynthesis and insulin sensitivity.</text>
</comment>
<dbReference type="InterPro" id="IPR052377">
    <property type="entry name" value="Mitochondrial_ECH-domain"/>
</dbReference>
<proteinExistence type="predicted"/>
<dbReference type="InterPro" id="IPR014748">
    <property type="entry name" value="Enoyl-CoA_hydra_C"/>
</dbReference>
<dbReference type="PANTHER" id="PTHR43602">
    <property type="match status" value="1"/>
</dbReference>
<comment type="subcellular location">
    <subcellularLocation>
        <location evidence="1">Mitochondrion</location>
    </subcellularLocation>
</comment>
<dbReference type="SUPFAM" id="SSF52096">
    <property type="entry name" value="ClpP/crotonase"/>
    <property type="match status" value="1"/>
</dbReference>
<dbReference type="PANTHER" id="PTHR43602:SF1">
    <property type="entry name" value="ENOYL-COA HYDRATASE DOMAIN-CONTAINING PROTEIN 3, MITOCHONDRIAL"/>
    <property type="match status" value="1"/>
</dbReference>
<reference evidence="8 9" key="1">
    <citation type="submission" date="2024-10" db="EMBL/GenBank/DDBJ databases">
        <title>Updated reference genomes for cyclostephanoid diatoms.</title>
        <authorList>
            <person name="Roberts W.R."/>
            <person name="Alverson A.J."/>
        </authorList>
    </citation>
    <scope>NUCLEOTIDE SEQUENCE [LARGE SCALE GENOMIC DNA]</scope>
    <source>
        <strain evidence="8 9">AJA232-27</strain>
    </source>
</reference>
<keyword evidence="5" id="KW-0496">Mitochondrion</keyword>
<dbReference type="Gene3D" id="3.90.226.10">
    <property type="entry name" value="2-enoyl-CoA Hydratase, Chain A, domain 1"/>
    <property type="match status" value="1"/>
</dbReference>
<comment type="caution">
    <text evidence="8">The sequence shown here is derived from an EMBL/GenBank/DDBJ whole genome shotgun (WGS) entry which is preliminary data.</text>
</comment>
<evidence type="ECO:0000256" key="2">
    <source>
        <dbReference type="ARBA" id="ARBA00022832"/>
    </source>
</evidence>
<gene>
    <name evidence="8" type="ORF">ACHAWU_004455</name>
</gene>